<gene>
    <name evidence="1" type="ORF">ABIC98_002843</name>
</gene>
<accession>A0ACC6THL7</accession>
<keyword evidence="2" id="KW-1185">Reference proteome</keyword>
<comment type="caution">
    <text evidence="1">The sequence shown here is derived from an EMBL/GenBank/DDBJ whole genome shotgun (WGS) entry which is preliminary data.</text>
</comment>
<keyword evidence="1" id="KW-0560">Oxidoreductase</keyword>
<evidence type="ECO:0000313" key="2">
    <source>
        <dbReference type="Proteomes" id="UP001549207"/>
    </source>
</evidence>
<sequence>MPETTASQEEAQVWLMPVFIAKPGQEAELQEALARLQSASRKDAGCLEYTVFADGQRPGTFVLFEGWARHEDLEAHNEEDHVKDFVKRVQPLLAVPFSVTPITPLACYSQAP</sequence>
<dbReference type="EMBL" id="JBEPNJ010000012">
    <property type="protein sequence ID" value="MET3773183.1"/>
    <property type="molecule type" value="Genomic_DNA"/>
</dbReference>
<reference evidence="1" key="1">
    <citation type="submission" date="2024-06" db="EMBL/GenBank/DDBJ databases">
        <title>Genomic Encyclopedia of Type Strains, Phase IV (KMG-IV): sequencing the most valuable type-strain genomes for metagenomic binning, comparative biology and taxonomic classification.</title>
        <authorList>
            <person name="Goeker M."/>
        </authorList>
    </citation>
    <scope>NUCLEOTIDE SEQUENCE</scope>
    <source>
        <strain evidence="1">SJCon</strain>
    </source>
</reference>
<proteinExistence type="predicted"/>
<dbReference type="Proteomes" id="UP001549207">
    <property type="component" value="Unassembled WGS sequence"/>
</dbReference>
<evidence type="ECO:0000313" key="1">
    <source>
        <dbReference type="EMBL" id="MET3773183.1"/>
    </source>
</evidence>
<protein>
    <submittedName>
        <fullName evidence="1">Quinol monooxygenase YgiN</fullName>
    </submittedName>
</protein>
<name>A0ACC6THL7_9MICC</name>
<organism evidence="1 2">
    <name type="scientific">Arthrobacter nitrophenolicus</name>
    <dbReference type="NCBI Taxonomy" id="683150"/>
    <lineage>
        <taxon>Bacteria</taxon>
        <taxon>Bacillati</taxon>
        <taxon>Actinomycetota</taxon>
        <taxon>Actinomycetes</taxon>
        <taxon>Micrococcales</taxon>
        <taxon>Micrococcaceae</taxon>
        <taxon>Arthrobacter</taxon>
    </lineage>
</organism>
<keyword evidence="1" id="KW-0503">Monooxygenase</keyword>